<dbReference type="AlphaFoldDB" id="A0A6S6Z0X7"/>
<name>A0A6S6Z0X7_9BURK</name>
<evidence type="ECO:0000259" key="1">
    <source>
        <dbReference type="Pfam" id="PF02464"/>
    </source>
</evidence>
<dbReference type="EMBL" id="CADIJX010000003">
    <property type="protein sequence ID" value="CAB3652158.1"/>
    <property type="molecule type" value="Genomic_DNA"/>
</dbReference>
<dbReference type="InterPro" id="IPR036653">
    <property type="entry name" value="CinA-like_C"/>
</dbReference>
<accession>A0A6S6Z0X7</accession>
<evidence type="ECO:0000313" key="3">
    <source>
        <dbReference type="Proteomes" id="UP000494108"/>
    </source>
</evidence>
<keyword evidence="3" id="KW-1185">Reference proteome</keyword>
<dbReference type="RefSeq" id="WP_175175176.1">
    <property type="nucleotide sequence ID" value="NZ_CADIJX010000003.1"/>
</dbReference>
<dbReference type="EC" id="3.5.1.42" evidence="2"/>
<organism evidence="2 3">
    <name type="scientific">Achromobacter pestifer</name>
    <dbReference type="NCBI Taxonomy" id="1353889"/>
    <lineage>
        <taxon>Bacteria</taxon>
        <taxon>Pseudomonadati</taxon>
        <taxon>Pseudomonadota</taxon>
        <taxon>Betaproteobacteria</taxon>
        <taxon>Burkholderiales</taxon>
        <taxon>Alcaligenaceae</taxon>
        <taxon>Achromobacter</taxon>
    </lineage>
</organism>
<feature type="domain" description="CinA C-terminal" evidence="1">
    <location>
        <begin position="26"/>
        <end position="181"/>
    </location>
</feature>
<keyword evidence="2" id="KW-0378">Hydrolase</keyword>
<dbReference type="Pfam" id="PF02464">
    <property type="entry name" value="CinA"/>
    <property type="match status" value="1"/>
</dbReference>
<dbReference type="SUPFAM" id="SSF142433">
    <property type="entry name" value="CinA-like"/>
    <property type="match status" value="1"/>
</dbReference>
<evidence type="ECO:0000313" key="2">
    <source>
        <dbReference type="EMBL" id="CAB3652158.1"/>
    </source>
</evidence>
<sequence>MNEQQEAGARANLPAAGLAEATSLGLAERLGDAMRRHGWMLGTAESCTGGLLAGAMTSVAGSSEWFERGFVTYSNEAKVAELDVSPDALHHFGAVSEPVALEMANGVLLASSAAHVGVSTTGIAGPGGATPGKPVGMVCFGFAMRVGDGITSRAVTHVFPGDRAQVRQAAVEYALRGLLEFLGAPVNRR</sequence>
<dbReference type="InterPro" id="IPR008136">
    <property type="entry name" value="CinA_C"/>
</dbReference>
<dbReference type="NCBIfam" id="TIGR00199">
    <property type="entry name" value="PncC_domain"/>
    <property type="match status" value="1"/>
</dbReference>
<reference evidence="2 3" key="1">
    <citation type="submission" date="2020-04" db="EMBL/GenBank/DDBJ databases">
        <authorList>
            <person name="De Canck E."/>
        </authorList>
    </citation>
    <scope>NUCLEOTIDE SEQUENCE [LARGE SCALE GENOMIC DNA]</scope>
    <source>
        <strain evidence="2 3">LMG 3431</strain>
    </source>
</reference>
<proteinExistence type="predicted"/>
<dbReference type="Proteomes" id="UP000494108">
    <property type="component" value="Unassembled WGS sequence"/>
</dbReference>
<gene>
    <name evidence="2" type="primary">pncC</name>
    <name evidence="2" type="ORF">LMG3431_02907</name>
</gene>
<dbReference type="GO" id="GO:0019159">
    <property type="term" value="F:nicotinamide-nucleotide amidase activity"/>
    <property type="evidence" value="ECO:0007669"/>
    <property type="project" value="UniProtKB-EC"/>
</dbReference>
<dbReference type="Gene3D" id="3.90.950.20">
    <property type="entry name" value="CinA-like"/>
    <property type="match status" value="1"/>
</dbReference>
<protein>
    <submittedName>
        <fullName evidence="2">Nicotinamide-nucleotide amidohydrolase PncC</fullName>
        <ecNumber evidence="2">3.5.1.42</ecNumber>
    </submittedName>
</protein>